<evidence type="ECO:0000256" key="1">
    <source>
        <dbReference type="SAM" id="MobiDB-lite"/>
    </source>
</evidence>
<reference evidence="2" key="1">
    <citation type="journal article" date="2023" name="G3 (Bethesda)">
        <title>Whole genome assembly and annotation of the endangered Caribbean coral Acropora cervicornis.</title>
        <authorList>
            <person name="Selwyn J.D."/>
            <person name="Vollmer S.V."/>
        </authorList>
    </citation>
    <scope>NUCLEOTIDE SEQUENCE</scope>
    <source>
        <strain evidence="2">K2</strain>
    </source>
</reference>
<reference evidence="2" key="2">
    <citation type="journal article" date="2023" name="Science">
        <title>Genomic signatures of disease resistance in endangered staghorn corals.</title>
        <authorList>
            <person name="Vollmer S.V."/>
            <person name="Selwyn J.D."/>
            <person name="Despard B.A."/>
            <person name="Roesel C.L."/>
        </authorList>
    </citation>
    <scope>NUCLEOTIDE SEQUENCE</scope>
    <source>
        <strain evidence="2">K2</strain>
    </source>
</reference>
<evidence type="ECO:0000313" key="2">
    <source>
        <dbReference type="EMBL" id="KAK2559546.1"/>
    </source>
</evidence>
<protein>
    <submittedName>
        <fullName evidence="2">Uncharacterized protein</fullName>
    </submittedName>
</protein>
<proteinExistence type="predicted"/>
<dbReference type="Proteomes" id="UP001249851">
    <property type="component" value="Unassembled WGS sequence"/>
</dbReference>
<gene>
    <name evidence="2" type="ORF">P5673_018196</name>
</gene>
<dbReference type="AlphaFoldDB" id="A0AAD9V371"/>
<name>A0AAD9V371_ACRCE</name>
<accession>A0AAD9V371</accession>
<feature type="region of interest" description="Disordered" evidence="1">
    <location>
        <begin position="1"/>
        <end position="101"/>
    </location>
</feature>
<evidence type="ECO:0000313" key="3">
    <source>
        <dbReference type="Proteomes" id="UP001249851"/>
    </source>
</evidence>
<organism evidence="2 3">
    <name type="scientific">Acropora cervicornis</name>
    <name type="common">Staghorn coral</name>
    <dbReference type="NCBI Taxonomy" id="6130"/>
    <lineage>
        <taxon>Eukaryota</taxon>
        <taxon>Metazoa</taxon>
        <taxon>Cnidaria</taxon>
        <taxon>Anthozoa</taxon>
        <taxon>Hexacorallia</taxon>
        <taxon>Scleractinia</taxon>
        <taxon>Astrocoeniina</taxon>
        <taxon>Acroporidae</taxon>
        <taxon>Acropora</taxon>
    </lineage>
</organism>
<keyword evidence="3" id="KW-1185">Reference proteome</keyword>
<feature type="compositionally biased region" description="Polar residues" evidence="1">
    <location>
        <begin position="18"/>
        <end position="29"/>
    </location>
</feature>
<dbReference type="EMBL" id="JARQWQ010000040">
    <property type="protein sequence ID" value="KAK2559546.1"/>
    <property type="molecule type" value="Genomic_DNA"/>
</dbReference>
<feature type="compositionally biased region" description="Polar residues" evidence="1">
    <location>
        <begin position="73"/>
        <end position="82"/>
    </location>
</feature>
<comment type="caution">
    <text evidence="2">The sequence shown here is derived from an EMBL/GenBank/DDBJ whole genome shotgun (WGS) entry which is preliminary data.</text>
</comment>
<sequence length="166" mass="18102">MMTFTTFHFITHRRDNGNEQSKIQVQSASKEAAGAETNAPNVDSDEVSGQMEASSPDEVPTTESPQAIGGETTMEQDSSNQGRPRREINAGPPSEINQVGIPPPVSYIHALPSNQYGMLPTPTAGLTPPTVPMMFWGPNTMPCGISYPAVPQLPQWEVPYQPFQYR</sequence>